<sequence>MVARHVVLAERKLTTYVYAIGVRVRVRDGGLPRVLGHESVLGFGTGVGIRDQVWGCDLRKGGWDGGRDSRPGFESSFLTLILTHDPETRPRL</sequence>
<gene>
    <name evidence="1" type="ORF">TIFTF001_027362</name>
</gene>
<accession>A0AA88DMU2</accession>
<reference evidence="1" key="1">
    <citation type="submission" date="2023-07" db="EMBL/GenBank/DDBJ databases">
        <title>draft genome sequence of fig (Ficus carica).</title>
        <authorList>
            <person name="Takahashi T."/>
            <person name="Nishimura K."/>
        </authorList>
    </citation>
    <scope>NUCLEOTIDE SEQUENCE</scope>
</reference>
<organism evidence="1 2">
    <name type="scientific">Ficus carica</name>
    <name type="common">Common fig</name>
    <dbReference type="NCBI Taxonomy" id="3494"/>
    <lineage>
        <taxon>Eukaryota</taxon>
        <taxon>Viridiplantae</taxon>
        <taxon>Streptophyta</taxon>
        <taxon>Embryophyta</taxon>
        <taxon>Tracheophyta</taxon>
        <taxon>Spermatophyta</taxon>
        <taxon>Magnoliopsida</taxon>
        <taxon>eudicotyledons</taxon>
        <taxon>Gunneridae</taxon>
        <taxon>Pentapetalae</taxon>
        <taxon>rosids</taxon>
        <taxon>fabids</taxon>
        <taxon>Rosales</taxon>
        <taxon>Moraceae</taxon>
        <taxon>Ficeae</taxon>
        <taxon>Ficus</taxon>
    </lineage>
</organism>
<evidence type="ECO:0000313" key="2">
    <source>
        <dbReference type="Proteomes" id="UP001187192"/>
    </source>
</evidence>
<dbReference type="Proteomes" id="UP001187192">
    <property type="component" value="Unassembled WGS sequence"/>
</dbReference>
<name>A0AA88DMU2_FICCA</name>
<keyword evidence="2" id="KW-1185">Reference proteome</keyword>
<proteinExistence type="predicted"/>
<protein>
    <submittedName>
        <fullName evidence="1">Uncharacterized protein</fullName>
    </submittedName>
</protein>
<dbReference type="EMBL" id="BTGU01000076">
    <property type="protein sequence ID" value="GMN58257.1"/>
    <property type="molecule type" value="Genomic_DNA"/>
</dbReference>
<dbReference type="AlphaFoldDB" id="A0AA88DMU2"/>
<evidence type="ECO:0000313" key="1">
    <source>
        <dbReference type="EMBL" id="GMN58257.1"/>
    </source>
</evidence>
<comment type="caution">
    <text evidence="1">The sequence shown here is derived from an EMBL/GenBank/DDBJ whole genome shotgun (WGS) entry which is preliminary data.</text>
</comment>